<dbReference type="EMBL" id="CAJVPU010010276">
    <property type="protein sequence ID" value="CAG8604162.1"/>
    <property type="molecule type" value="Genomic_DNA"/>
</dbReference>
<accession>A0ACA9MTK2</accession>
<protein>
    <submittedName>
        <fullName evidence="1">1889_t:CDS:1</fullName>
    </submittedName>
</protein>
<sequence>MRLNLLEIKKVENYITLLHFLLLSWDIEPSDIQDPEYFSIGHEEISYIYMIQMDIYWVSKSLPIQLFCLTTLPINQELFFSKYNICSPDNFYFLQFDMKIGLLLGFAQIFYNFKSDFELGYNIIWAKKAFLTKIKNILNNVLLRCSLEGKIDLPHIPSNSSNLKLMFIYVNAIKFKDNQSKLEDFTT</sequence>
<keyword evidence="2" id="KW-1185">Reference proteome</keyword>
<comment type="caution">
    <text evidence="1">The sequence shown here is derived from an EMBL/GenBank/DDBJ whole genome shotgun (WGS) entry which is preliminary data.</text>
</comment>
<evidence type="ECO:0000313" key="2">
    <source>
        <dbReference type="Proteomes" id="UP000789702"/>
    </source>
</evidence>
<organism evidence="1 2">
    <name type="scientific">Dentiscutata heterogama</name>
    <dbReference type="NCBI Taxonomy" id="1316150"/>
    <lineage>
        <taxon>Eukaryota</taxon>
        <taxon>Fungi</taxon>
        <taxon>Fungi incertae sedis</taxon>
        <taxon>Mucoromycota</taxon>
        <taxon>Glomeromycotina</taxon>
        <taxon>Glomeromycetes</taxon>
        <taxon>Diversisporales</taxon>
        <taxon>Gigasporaceae</taxon>
        <taxon>Dentiscutata</taxon>
    </lineage>
</organism>
<reference evidence="1" key="1">
    <citation type="submission" date="2021-06" db="EMBL/GenBank/DDBJ databases">
        <authorList>
            <person name="Kallberg Y."/>
            <person name="Tangrot J."/>
            <person name="Rosling A."/>
        </authorList>
    </citation>
    <scope>NUCLEOTIDE SEQUENCE</scope>
    <source>
        <strain evidence="1">IL203A</strain>
    </source>
</reference>
<evidence type="ECO:0000313" key="1">
    <source>
        <dbReference type="EMBL" id="CAG8604162.1"/>
    </source>
</evidence>
<proteinExistence type="predicted"/>
<dbReference type="Proteomes" id="UP000789702">
    <property type="component" value="Unassembled WGS sequence"/>
</dbReference>
<name>A0ACA9MTK2_9GLOM</name>
<gene>
    <name evidence="1" type="ORF">DHETER_LOCUS7374</name>
</gene>